<dbReference type="InterPro" id="IPR003395">
    <property type="entry name" value="RecF/RecN/SMC_N"/>
</dbReference>
<dbReference type="GO" id="GO:0043590">
    <property type="term" value="C:bacterial nucleoid"/>
    <property type="evidence" value="ECO:0007669"/>
    <property type="project" value="TreeGrafter"/>
</dbReference>
<evidence type="ECO:0000259" key="10">
    <source>
        <dbReference type="Pfam" id="PF02463"/>
    </source>
</evidence>
<dbReference type="GO" id="GO:0009432">
    <property type="term" value="P:SOS response"/>
    <property type="evidence" value="ECO:0007669"/>
    <property type="project" value="TreeGrafter"/>
</dbReference>
<dbReference type="STRING" id="290054.SAMN02745114_00918"/>
<keyword evidence="12" id="KW-1185">Reference proteome</keyword>
<comment type="function">
    <text evidence="1 9">May be involved in recombinational repair of damaged DNA.</text>
</comment>
<dbReference type="GO" id="GO:0006310">
    <property type="term" value="P:DNA recombination"/>
    <property type="evidence" value="ECO:0007669"/>
    <property type="project" value="InterPro"/>
</dbReference>
<dbReference type="GO" id="GO:0006281">
    <property type="term" value="P:DNA repair"/>
    <property type="evidence" value="ECO:0007669"/>
    <property type="project" value="UniProtKB-KW"/>
</dbReference>
<dbReference type="AlphaFoldDB" id="A0A1T4LJM1"/>
<evidence type="ECO:0000256" key="3">
    <source>
        <dbReference type="ARBA" id="ARBA00021315"/>
    </source>
</evidence>
<dbReference type="CDD" id="cd03241">
    <property type="entry name" value="ABC_RecN"/>
    <property type="match status" value="2"/>
</dbReference>
<comment type="similarity">
    <text evidence="2 9">Belongs to the RecN family.</text>
</comment>
<evidence type="ECO:0000313" key="11">
    <source>
        <dbReference type="EMBL" id="SJZ54634.1"/>
    </source>
</evidence>
<evidence type="ECO:0000256" key="2">
    <source>
        <dbReference type="ARBA" id="ARBA00009441"/>
    </source>
</evidence>
<gene>
    <name evidence="11" type="ORF">SAMN02745114_00918</name>
</gene>
<evidence type="ECO:0000256" key="7">
    <source>
        <dbReference type="ARBA" id="ARBA00023204"/>
    </source>
</evidence>
<evidence type="ECO:0000256" key="8">
    <source>
        <dbReference type="ARBA" id="ARBA00033408"/>
    </source>
</evidence>
<dbReference type="Gene3D" id="3.40.50.300">
    <property type="entry name" value="P-loop containing nucleotide triphosphate hydrolases"/>
    <property type="match status" value="2"/>
</dbReference>
<keyword evidence="5 9" id="KW-0227">DNA damage</keyword>
<dbReference type="Pfam" id="PF02463">
    <property type="entry name" value="SMC_N"/>
    <property type="match status" value="1"/>
</dbReference>
<dbReference type="InterPro" id="IPR004604">
    <property type="entry name" value="DNA_recomb/repair_RecN"/>
</dbReference>
<name>A0A1T4LJM1_9FIRM</name>
<dbReference type="FunFam" id="3.40.50.300:FF:000319">
    <property type="entry name" value="DNA repair protein RecN"/>
    <property type="match status" value="1"/>
</dbReference>
<evidence type="ECO:0000256" key="5">
    <source>
        <dbReference type="ARBA" id="ARBA00022763"/>
    </source>
</evidence>
<feature type="domain" description="RecF/RecN/SMC N-terminal" evidence="10">
    <location>
        <begin position="1"/>
        <end position="507"/>
    </location>
</feature>
<keyword evidence="7 9" id="KW-0234">DNA repair</keyword>
<sequence length="556" mass="61904">MLKTLSIENIAVIEKAEIEFSNGFNVLTGETGAGKSIVVDSINAILGERTSKELVRAGSENALVTAYFEDISKEVEQKLNEFDLPCDDDGALVLSRKISAQGKSTCRINGSVCTVSMLKEVGNLLVNIHGQHDSQTLLNADYHYKFVDMYGSLDGVLDEYKQSFKQLLSVRKQLKALTMDADERDRQIELLDYQIKELSDAEIKVGEWDELKKRKNIILNSQTLLQSLNSALSAFNGSDEYSGISTLLSTAVKEIGSVSDVDSEIKSVYDKAEALNDSVEVVKDALLDKINSIEFEPEELNRIEERLDLYYTFSNKYGETEQDMLYYLDEAVKKRTAFENSEEELEKFNVQYDEIFNKTVALAQKLTDLRKSTAEKLGNEICKQLEFLDMPKIKFTTSFEKGNLSANGWDKIEFLIATNVGETAKPLAKIASGGELSRIMLAIKSIIAQKDSIDTLIFDEIDTGVSGKASRKIGLKLKELGAFTQVICVTHSAQIASVADSHFLIEKNVENDRTYTNVTALDYDGRKNELARIMGGINATESLLKSAEELLNNYGN</sequence>
<dbReference type="EMBL" id="FUWW01000008">
    <property type="protein sequence ID" value="SJZ54634.1"/>
    <property type="molecule type" value="Genomic_DNA"/>
</dbReference>
<protein>
    <recommendedName>
        <fullName evidence="3 9">DNA repair protein RecN</fullName>
    </recommendedName>
    <alternativeName>
        <fullName evidence="8 9">Recombination protein N</fullName>
    </alternativeName>
</protein>
<proteinExistence type="inferred from homology"/>
<dbReference type="PANTHER" id="PTHR11059:SF0">
    <property type="entry name" value="DNA REPAIR PROTEIN RECN"/>
    <property type="match status" value="1"/>
</dbReference>
<keyword evidence="6" id="KW-0067">ATP-binding</keyword>
<reference evidence="11 12" key="1">
    <citation type="submission" date="2017-02" db="EMBL/GenBank/DDBJ databases">
        <authorList>
            <person name="Peterson S.W."/>
        </authorList>
    </citation>
    <scope>NUCLEOTIDE SEQUENCE [LARGE SCALE GENOMIC DNA]</scope>
    <source>
        <strain evidence="11 12">ATCC 51222</strain>
    </source>
</reference>
<dbReference type="NCBIfam" id="TIGR00634">
    <property type="entry name" value="recN"/>
    <property type="match status" value="1"/>
</dbReference>
<dbReference type="SUPFAM" id="SSF52540">
    <property type="entry name" value="P-loop containing nucleoside triphosphate hydrolases"/>
    <property type="match status" value="2"/>
</dbReference>
<dbReference type="PIRSF" id="PIRSF003128">
    <property type="entry name" value="RecN"/>
    <property type="match status" value="1"/>
</dbReference>
<dbReference type="RefSeq" id="WP_078768409.1">
    <property type="nucleotide sequence ID" value="NZ_FUWW01000008.1"/>
</dbReference>
<organism evidence="11 12">
    <name type="scientific">Eubacterium coprostanoligenes</name>
    <dbReference type="NCBI Taxonomy" id="290054"/>
    <lineage>
        <taxon>Bacteria</taxon>
        <taxon>Bacillati</taxon>
        <taxon>Bacillota</taxon>
        <taxon>Clostridia</taxon>
        <taxon>Eubacteriales</taxon>
        <taxon>Eubacteriaceae</taxon>
        <taxon>Eubacterium</taxon>
    </lineage>
</organism>
<evidence type="ECO:0000256" key="1">
    <source>
        <dbReference type="ARBA" id="ARBA00003618"/>
    </source>
</evidence>
<evidence type="ECO:0000256" key="9">
    <source>
        <dbReference type="PIRNR" id="PIRNR003128"/>
    </source>
</evidence>
<dbReference type="InterPro" id="IPR027417">
    <property type="entry name" value="P-loop_NTPase"/>
</dbReference>
<dbReference type="GO" id="GO:0005524">
    <property type="term" value="F:ATP binding"/>
    <property type="evidence" value="ECO:0007669"/>
    <property type="project" value="UniProtKB-KW"/>
</dbReference>
<dbReference type="PANTHER" id="PTHR11059">
    <property type="entry name" value="DNA REPAIR PROTEIN RECN"/>
    <property type="match status" value="1"/>
</dbReference>
<accession>A0A1T4LJM1</accession>
<dbReference type="Proteomes" id="UP000190657">
    <property type="component" value="Unassembled WGS sequence"/>
</dbReference>
<keyword evidence="4" id="KW-0547">Nucleotide-binding</keyword>
<dbReference type="OrthoDB" id="9806954at2"/>
<evidence type="ECO:0000313" key="12">
    <source>
        <dbReference type="Proteomes" id="UP000190657"/>
    </source>
</evidence>
<evidence type="ECO:0000256" key="4">
    <source>
        <dbReference type="ARBA" id="ARBA00022741"/>
    </source>
</evidence>
<evidence type="ECO:0000256" key="6">
    <source>
        <dbReference type="ARBA" id="ARBA00022840"/>
    </source>
</evidence>